<dbReference type="AlphaFoldDB" id="A0AAW0HWU9"/>
<keyword evidence="3" id="KW-1185">Reference proteome</keyword>
<name>A0AAW0HWU9_MYOGA</name>
<dbReference type="PROSITE" id="PS51257">
    <property type="entry name" value="PROKAR_LIPOPROTEIN"/>
    <property type="match status" value="1"/>
</dbReference>
<dbReference type="EMBL" id="JBBHLL010000298">
    <property type="protein sequence ID" value="KAK7806612.1"/>
    <property type="molecule type" value="Genomic_DNA"/>
</dbReference>
<proteinExistence type="predicted"/>
<evidence type="ECO:0000256" key="1">
    <source>
        <dbReference type="SAM" id="SignalP"/>
    </source>
</evidence>
<evidence type="ECO:0008006" key="4">
    <source>
        <dbReference type="Google" id="ProtNLM"/>
    </source>
</evidence>
<organism evidence="2 3">
    <name type="scientific">Myodes glareolus</name>
    <name type="common">Bank vole</name>
    <name type="synonym">Clethrionomys glareolus</name>
    <dbReference type="NCBI Taxonomy" id="447135"/>
    <lineage>
        <taxon>Eukaryota</taxon>
        <taxon>Metazoa</taxon>
        <taxon>Chordata</taxon>
        <taxon>Craniata</taxon>
        <taxon>Vertebrata</taxon>
        <taxon>Euteleostomi</taxon>
        <taxon>Mammalia</taxon>
        <taxon>Eutheria</taxon>
        <taxon>Euarchontoglires</taxon>
        <taxon>Glires</taxon>
        <taxon>Rodentia</taxon>
        <taxon>Myomorpha</taxon>
        <taxon>Muroidea</taxon>
        <taxon>Cricetidae</taxon>
        <taxon>Arvicolinae</taxon>
        <taxon>Myodes</taxon>
    </lineage>
</organism>
<protein>
    <recommendedName>
        <fullName evidence="4">Secreted protein</fullName>
    </recommendedName>
</protein>
<keyword evidence="1" id="KW-0732">Signal</keyword>
<gene>
    <name evidence="2" type="ORF">U0070_017217</name>
</gene>
<accession>A0AAW0HWU9</accession>
<evidence type="ECO:0000313" key="2">
    <source>
        <dbReference type="EMBL" id="KAK7806612.1"/>
    </source>
</evidence>
<comment type="caution">
    <text evidence="2">The sequence shown here is derived from an EMBL/GenBank/DDBJ whole genome shotgun (WGS) entry which is preliminary data.</text>
</comment>
<dbReference type="Proteomes" id="UP001488838">
    <property type="component" value="Unassembled WGS sequence"/>
</dbReference>
<feature type="signal peptide" evidence="1">
    <location>
        <begin position="1"/>
        <end position="27"/>
    </location>
</feature>
<reference evidence="2 3" key="1">
    <citation type="journal article" date="2023" name="bioRxiv">
        <title>Conserved and derived expression patterns and positive selection on dental genes reveal complex evolutionary context of ever-growing rodent molars.</title>
        <authorList>
            <person name="Calamari Z.T."/>
            <person name="Song A."/>
            <person name="Cohen E."/>
            <person name="Akter M."/>
            <person name="Roy R.D."/>
            <person name="Hallikas O."/>
            <person name="Christensen M.M."/>
            <person name="Li P."/>
            <person name="Marangoni P."/>
            <person name="Jernvall J."/>
            <person name="Klein O.D."/>
        </authorList>
    </citation>
    <scope>NUCLEOTIDE SEQUENCE [LARGE SCALE GENOMIC DNA]</scope>
    <source>
        <strain evidence="2">V071</strain>
    </source>
</reference>
<feature type="chain" id="PRO_5043855518" description="Secreted protein" evidence="1">
    <location>
        <begin position="28"/>
        <end position="110"/>
    </location>
</feature>
<evidence type="ECO:0000313" key="3">
    <source>
        <dbReference type="Proteomes" id="UP001488838"/>
    </source>
</evidence>
<sequence length="110" mass="11805">MDRQMKTESMLMPGLIIASCFFTSVEGASEDCIAGAVARQLLLPGQPQDTPFLTCSLLLRVQQHILHGGPGEDSTSGTLNQWDGMEGNLTGTSSGVICTLYVVVNYQSMH</sequence>